<evidence type="ECO:0000256" key="1">
    <source>
        <dbReference type="SAM" id="MobiDB-lite"/>
    </source>
</evidence>
<gene>
    <name evidence="3" type="primary">NUAK2</name>
    <name evidence="3" type="ORF">SNAT2548_LOCUS19671</name>
</gene>
<dbReference type="OrthoDB" id="420133at2759"/>
<dbReference type="AlphaFoldDB" id="A0A812PTN2"/>
<sequence>MQRPCSFVVLCAVCALACVEAVRPEREFARWGESLWHWGHRDDGLETTANSKDSKIQIGSKASDGPEQVESTEPQNSDISEDSDRTETQVENAGTIAENSETEDSGTENSSPPAGASGSPPEDQGNQGSSTSHTEHAEHTEHQAGKADLHASFEELSKSHNKMDTVMKQYKTVADKGEQRAAKFVDSMGSYQTSLTSLREPLRQISSQVTELQTKLVSKLEADEKERMAPLNSLQDELEPSSNASGAAATST</sequence>
<reference evidence="3" key="1">
    <citation type="submission" date="2021-02" db="EMBL/GenBank/DDBJ databases">
        <authorList>
            <person name="Dougan E. K."/>
            <person name="Rhodes N."/>
            <person name="Thang M."/>
            <person name="Chan C."/>
        </authorList>
    </citation>
    <scope>NUCLEOTIDE SEQUENCE</scope>
</reference>
<feature type="signal peptide" evidence="2">
    <location>
        <begin position="1"/>
        <end position="21"/>
    </location>
</feature>
<feature type="chain" id="PRO_5032935326" evidence="2">
    <location>
        <begin position="22"/>
        <end position="252"/>
    </location>
</feature>
<feature type="compositionally biased region" description="Low complexity" evidence="1">
    <location>
        <begin position="110"/>
        <end position="121"/>
    </location>
</feature>
<feature type="compositionally biased region" description="Polar residues" evidence="1">
    <location>
        <begin position="69"/>
        <end position="78"/>
    </location>
</feature>
<dbReference type="Proteomes" id="UP000604046">
    <property type="component" value="Unassembled WGS sequence"/>
</dbReference>
<feature type="compositionally biased region" description="Low complexity" evidence="1">
    <location>
        <begin position="241"/>
        <end position="252"/>
    </location>
</feature>
<organism evidence="3 4">
    <name type="scientific">Symbiodinium natans</name>
    <dbReference type="NCBI Taxonomy" id="878477"/>
    <lineage>
        <taxon>Eukaryota</taxon>
        <taxon>Sar</taxon>
        <taxon>Alveolata</taxon>
        <taxon>Dinophyceae</taxon>
        <taxon>Suessiales</taxon>
        <taxon>Symbiodiniaceae</taxon>
        <taxon>Symbiodinium</taxon>
    </lineage>
</organism>
<comment type="caution">
    <text evidence="3">The sequence shown here is derived from an EMBL/GenBank/DDBJ whole genome shotgun (WGS) entry which is preliminary data.</text>
</comment>
<feature type="region of interest" description="Disordered" evidence="1">
    <location>
        <begin position="46"/>
        <end position="160"/>
    </location>
</feature>
<feature type="compositionally biased region" description="Basic and acidic residues" evidence="1">
    <location>
        <begin position="133"/>
        <end position="160"/>
    </location>
</feature>
<name>A0A812PTN2_9DINO</name>
<dbReference type="EMBL" id="CAJNDS010002186">
    <property type="protein sequence ID" value="CAE7363765.1"/>
    <property type="molecule type" value="Genomic_DNA"/>
</dbReference>
<evidence type="ECO:0000313" key="3">
    <source>
        <dbReference type="EMBL" id="CAE7363765.1"/>
    </source>
</evidence>
<keyword evidence="2" id="KW-0732">Signal</keyword>
<proteinExistence type="predicted"/>
<protein>
    <submittedName>
        <fullName evidence="3">NUAK2 protein</fullName>
    </submittedName>
</protein>
<evidence type="ECO:0000256" key="2">
    <source>
        <dbReference type="SAM" id="SignalP"/>
    </source>
</evidence>
<accession>A0A812PTN2</accession>
<feature type="region of interest" description="Disordered" evidence="1">
    <location>
        <begin position="221"/>
        <end position="252"/>
    </location>
</feature>
<keyword evidence="4" id="KW-1185">Reference proteome</keyword>
<evidence type="ECO:0000313" key="4">
    <source>
        <dbReference type="Proteomes" id="UP000604046"/>
    </source>
</evidence>